<keyword evidence="3" id="KW-1185">Reference proteome</keyword>
<sequence length="120" mass="12979">MGVGGNGASPADGGADRFGCGRPRLPWACRAYGTPSNPRRRFQDVECELFAQSALDEVMLAQPVEDEEAALRILDVVDLGDCHERHPLSLSGGQKQRVVCGIRNLPDAAGASRGRWCRCR</sequence>
<reference evidence="2 3" key="1">
    <citation type="submission" date="2014-03" db="EMBL/GenBank/DDBJ databases">
        <title>Genomics of Bifidobacteria.</title>
        <authorList>
            <person name="Ventura M."/>
            <person name="Milani C."/>
            <person name="Lugli G.A."/>
        </authorList>
    </citation>
    <scope>NUCLEOTIDE SEQUENCE [LARGE SCALE GENOMIC DNA]</scope>
    <source>
        <strain evidence="2 3">LMG 11592</strain>
    </source>
</reference>
<proteinExistence type="predicted"/>
<dbReference type="GO" id="GO:0005524">
    <property type="term" value="F:ATP binding"/>
    <property type="evidence" value="ECO:0007669"/>
    <property type="project" value="UniProtKB-KW"/>
</dbReference>
<evidence type="ECO:0000313" key="3">
    <source>
        <dbReference type="Proteomes" id="UP000029014"/>
    </source>
</evidence>
<dbReference type="InterPro" id="IPR027417">
    <property type="entry name" value="P-loop_NTPase"/>
</dbReference>
<name>A0A087BNI2_9BIFI</name>
<dbReference type="eggNOG" id="COG1122">
    <property type="taxonomic scope" value="Bacteria"/>
</dbReference>
<dbReference type="AlphaFoldDB" id="A0A087BNI2"/>
<keyword evidence="2" id="KW-0067">ATP-binding</keyword>
<dbReference type="STRING" id="1693.BMIN_0480"/>
<evidence type="ECO:0000313" key="2">
    <source>
        <dbReference type="EMBL" id="KFI72582.1"/>
    </source>
</evidence>
<keyword evidence="2" id="KW-0547">Nucleotide-binding</keyword>
<accession>A0A087BNI2</accession>
<evidence type="ECO:0000256" key="1">
    <source>
        <dbReference type="SAM" id="MobiDB-lite"/>
    </source>
</evidence>
<dbReference type="SUPFAM" id="SSF52540">
    <property type="entry name" value="P-loop containing nucleoside triphosphate hydrolases"/>
    <property type="match status" value="1"/>
</dbReference>
<protein>
    <submittedName>
        <fullName evidence="2">ABC-type transport system, ATP-binding protein</fullName>
    </submittedName>
</protein>
<dbReference type="Gene3D" id="3.40.50.300">
    <property type="entry name" value="P-loop containing nucleotide triphosphate hydrolases"/>
    <property type="match status" value="1"/>
</dbReference>
<dbReference type="Proteomes" id="UP000029014">
    <property type="component" value="Unassembled WGS sequence"/>
</dbReference>
<feature type="region of interest" description="Disordered" evidence="1">
    <location>
        <begin position="1"/>
        <end position="20"/>
    </location>
</feature>
<comment type="caution">
    <text evidence="2">The sequence shown here is derived from an EMBL/GenBank/DDBJ whole genome shotgun (WGS) entry which is preliminary data.</text>
</comment>
<organism evidence="2 3">
    <name type="scientific">Bifidobacterium minimum</name>
    <dbReference type="NCBI Taxonomy" id="1693"/>
    <lineage>
        <taxon>Bacteria</taxon>
        <taxon>Bacillati</taxon>
        <taxon>Actinomycetota</taxon>
        <taxon>Actinomycetes</taxon>
        <taxon>Bifidobacteriales</taxon>
        <taxon>Bifidobacteriaceae</taxon>
        <taxon>Bifidobacterium</taxon>
    </lineage>
</organism>
<gene>
    <name evidence="2" type="ORF">BMIN_0480</name>
</gene>
<dbReference type="EMBL" id="JGZD01000009">
    <property type="protein sequence ID" value="KFI72582.1"/>
    <property type="molecule type" value="Genomic_DNA"/>
</dbReference>